<evidence type="ECO:0000256" key="1">
    <source>
        <dbReference type="ARBA" id="ARBA00022729"/>
    </source>
</evidence>
<evidence type="ECO:0000313" key="3">
    <source>
        <dbReference type="EMBL" id="MBB4957530.1"/>
    </source>
</evidence>
<dbReference type="InterPro" id="IPR043504">
    <property type="entry name" value="Peptidase_S1_PA_chymotrypsin"/>
</dbReference>
<dbReference type="SUPFAM" id="SSF50494">
    <property type="entry name" value="Trypsin-like serine proteases"/>
    <property type="match status" value="1"/>
</dbReference>
<dbReference type="Gene3D" id="2.40.10.10">
    <property type="entry name" value="Trypsin-like serine proteases"/>
    <property type="match status" value="2"/>
</dbReference>
<accession>A0A7W7WN68</accession>
<dbReference type="PANTHER" id="PTHR15462">
    <property type="entry name" value="SERINE PROTEASE"/>
    <property type="match status" value="1"/>
</dbReference>
<keyword evidence="4" id="KW-1185">Reference proteome</keyword>
<dbReference type="EMBL" id="JACHJW010000001">
    <property type="protein sequence ID" value="MBB4957530.1"/>
    <property type="molecule type" value="Genomic_DNA"/>
</dbReference>
<dbReference type="InterPro" id="IPR050966">
    <property type="entry name" value="Glutamyl_endopeptidase"/>
</dbReference>
<proteinExistence type="predicted"/>
<feature type="region of interest" description="Disordered" evidence="2">
    <location>
        <begin position="43"/>
        <end position="105"/>
    </location>
</feature>
<keyword evidence="1" id="KW-0732">Signal</keyword>
<evidence type="ECO:0000313" key="4">
    <source>
        <dbReference type="Proteomes" id="UP000578819"/>
    </source>
</evidence>
<organism evidence="3 4">
    <name type="scientific">Micromonospora polyrhachis</name>
    <dbReference type="NCBI Taxonomy" id="1282883"/>
    <lineage>
        <taxon>Bacteria</taxon>
        <taxon>Bacillati</taxon>
        <taxon>Actinomycetota</taxon>
        <taxon>Actinomycetes</taxon>
        <taxon>Micromonosporales</taxon>
        <taxon>Micromonosporaceae</taxon>
        <taxon>Micromonospora</taxon>
    </lineage>
</organism>
<dbReference type="RefSeq" id="WP_184533594.1">
    <property type="nucleotide sequence ID" value="NZ_JACHJW010000001.1"/>
</dbReference>
<evidence type="ECO:0000256" key="2">
    <source>
        <dbReference type="SAM" id="MobiDB-lite"/>
    </source>
</evidence>
<sequence length="336" mass="35533">MVLVTACAPTQTGIPRAGAYTPNLEDELAGVRGVDMRKDFADSSQSVNDYWTSDRVKDARPPNMPRPDGDSTGGTNEPPISVVVHPSTGPLGTVAPDANGTSDAGKAWSMAGLSRRTVGRLYFTFDGRNYVCSAAVVNSTSGSVVSTAAHCLFDTGPKRQWARNVLFVPGDEAGRAPFGRWTAASGHVTQQFLKGAFSSDKGTRGSGWQFDTAFLKMRPQGGKTIQQALGAQGIAFGEAPEGLMVLGYPTAPPFDGTRMRYCSTPSARTAQEVYGDYGLACSMTPGCSGGPWLTRFDPVKGAGYVVSTSSVGDGRMLYGSTMGKTAYDLYLQVDKK</sequence>
<comment type="caution">
    <text evidence="3">The sequence shown here is derived from an EMBL/GenBank/DDBJ whole genome shotgun (WGS) entry which is preliminary data.</text>
</comment>
<name>A0A7W7WN68_9ACTN</name>
<protein>
    <submittedName>
        <fullName evidence="3">V8-like Glu-specific endopeptidase</fullName>
    </submittedName>
</protein>
<dbReference type="Proteomes" id="UP000578819">
    <property type="component" value="Unassembled WGS sequence"/>
</dbReference>
<dbReference type="PANTHER" id="PTHR15462:SF19">
    <property type="entry name" value="PEPTIDASE S1 DOMAIN-CONTAINING PROTEIN"/>
    <property type="match status" value="1"/>
</dbReference>
<reference evidence="3 4" key="1">
    <citation type="submission" date="2020-08" db="EMBL/GenBank/DDBJ databases">
        <title>Sequencing the genomes of 1000 actinobacteria strains.</title>
        <authorList>
            <person name="Klenk H.-P."/>
        </authorList>
    </citation>
    <scope>NUCLEOTIDE SEQUENCE [LARGE SCALE GENOMIC DNA]</scope>
    <source>
        <strain evidence="3 4">DSM 45886</strain>
    </source>
</reference>
<dbReference type="AlphaFoldDB" id="A0A7W7WN68"/>
<gene>
    <name evidence="3" type="ORF">FHR38_001263</name>
</gene>
<dbReference type="InterPro" id="IPR009003">
    <property type="entry name" value="Peptidase_S1_PA"/>
</dbReference>